<dbReference type="AlphaFoldDB" id="J9DA19"/>
<evidence type="ECO:0000313" key="2">
    <source>
        <dbReference type="Proteomes" id="UP000003163"/>
    </source>
</evidence>
<dbReference type="EMBL" id="AFBI03000017">
    <property type="protein sequence ID" value="EJW04566.1"/>
    <property type="molecule type" value="Genomic_DNA"/>
</dbReference>
<accession>J9DA19</accession>
<dbReference type="InParanoid" id="J9DA19"/>
<comment type="caution">
    <text evidence="1">The sequence shown here is derived from an EMBL/GenBank/DDBJ whole genome shotgun (WGS) entry which is preliminary data.</text>
</comment>
<reference evidence="1 2" key="1">
    <citation type="submission" date="2011-08" db="EMBL/GenBank/DDBJ databases">
        <authorList>
            <person name="Liu Z.J."/>
            <person name="Shi F.L."/>
            <person name="Lu J.Q."/>
            <person name="Li M."/>
            <person name="Wang Z.L."/>
        </authorList>
    </citation>
    <scope>NUCLEOTIDE SEQUENCE [LARGE SCALE GENOMIC DNA]</scope>
    <source>
        <strain evidence="1 2">USNM 41457</strain>
    </source>
</reference>
<reference evidence="2" key="2">
    <citation type="submission" date="2015-07" db="EMBL/GenBank/DDBJ databases">
        <title>Contrasting host-pathogen interactions and genome evolution in two generalist and specialist microsporidian pathogens of mosquitoes.</title>
        <authorList>
            <consortium name="The Broad Institute Genomics Platform"/>
            <consortium name="The Broad Institute Genome Sequencing Center for Infectious Disease"/>
            <person name="Cuomo C.A."/>
            <person name="Sanscrainte N.D."/>
            <person name="Goldberg J.M."/>
            <person name="Heiman D."/>
            <person name="Young S."/>
            <person name="Zeng Q."/>
            <person name="Becnel J.J."/>
            <person name="Birren B.W."/>
        </authorList>
    </citation>
    <scope>NUCLEOTIDE SEQUENCE [LARGE SCALE GENOMIC DNA]</scope>
    <source>
        <strain evidence="2">USNM 41457</strain>
    </source>
</reference>
<dbReference type="Proteomes" id="UP000003163">
    <property type="component" value="Unassembled WGS sequence"/>
</dbReference>
<organism evidence="1 2">
    <name type="scientific">Edhazardia aedis (strain USNM 41457)</name>
    <name type="common">Microsporidian parasite</name>
    <dbReference type="NCBI Taxonomy" id="1003232"/>
    <lineage>
        <taxon>Eukaryota</taxon>
        <taxon>Fungi</taxon>
        <taxon>Fungi incertae sedis</taxon>
        <taxon>Microsporidia</taxon>
        <taxon>Edhazardia</taxon>
    </lineage>
</organism>
<gene>
    <name evidence="1" type="ORF">EDEG_01249</name>
</gene>
<protein>
    <submittedName>
        <fullName evidence="1">Uncharacterized protein</fullName>
    </submittedName>
</protein>
<keyword evidence="2" id="KW-1185">Reference proteome</keyword>
<feature type="non-terminal residue" evidence="1">
    <location>
        <position position="1"/>
    </location>
</feature>
<sequence length="138" mass="16286">SMDQEEIIDKAVVKNSEFTDSQAEIIDYEEIIDKAVIKKLDFCLSLIEIEEYYIKSVNNSENYSHNSTNEVSQELYHKQELLMGKDFREKLKLLNNAIQLRESLEVNQMFNPQISDAQRNKQEDTDSYESVEYLEYEV</sequence>
<evidence type="ECO:0000313" key="1">
    <source>
        <dbReference type="EMBL" id="EJW04566.1"/>
    </source>
</evidence>
<proteinExistence type="predicted"/>
<dbReference type="VEuPathDB" id="MicrosporidiaDB:EDEG_01249"/>
<name>J9DA19_EDHAE</name>
<dbReference type="HOGENOM" id="CLU_1859979_0_0_1"/>